<protein>
    <recommendedName>
        <fullName evidence="3">Type IV toxin-antitoxin system AbiEi family antitoxin domain-containing protein</fullName>
    </recommendedName>
</protein>
<evidence type="ECO:0000256" key="1">
    <source>
        <dbReference type="SAM" id="MobiDB-lite"/>
    </source>
</evidence>
<proteinExistence type="predicted"/>
<evidence type="ECO:0008006" key="3">
    <source>
        <dbReference type="Google" id="ProtNLM"/>
    </source>
</evidence>
<reference evidence="2" key="1">
    <citation type="submission" date="2024-05" db="EMBL/GenBank/DDBJ databases">
        <authorList>
            <person name="Kim S."/>
            <person name="Heo J."/>
            <person name="Choi H."/>
            <person name="Choi Y."/>
            <person name="Kwon S.-W."/>
            <person name="Kim Y."/>
        </authorList>
    </citation>
    <scope>NUCLEOTIDE SEQUENCE</scope>
    <source>
        <strain evidence="2">KACC 23699</strain>
    </source>
</reference>
<dbReference type="RefSeq" id="WP_406832452.1">
    <property type="nucleotide sequence ID" value="NZ_CP157483.1"/>
</dbReference>
<organism evidence="2">
    <name type="scientific">Pedococcus sp. KACC 23699</name>
    <dbReference type="NCBI Taxonomy" id="3149228"/>
    <lineage>
        <taxon>Bacteria</taxon>
        <taxon>Bacillati</taxon>
        <taxon>Actinomycetota</taxon>
        <taxon>Actinomycetes</taxon>
        <taxon>Micrococcales</taxon>
        <taxon>Intrasporangiaceae</taxon>
        <taxon>Pedococcus</taxon>
    </lineage>
</organism>
<dbReference type="EMBL" id="CP157483">
    <property type="protein sequence ID" value="XBO44967.1"/>
    <property type="molecule type" value="Genomic_DNA"/>
</dbReference>
<feature type="region of interest" description="Disordered" evidence="1">
    <location>
        <begin position="324"/>
        <end position="346"/>
    </location>
</feature>
<accession>A0AAU7JXG0</accession>
<gene>
    <name evidence="2" type="ORF">ABEG17_06410</name>
</gene>
<evidence type="ECO:0000313" key="2">
    <source>
        <dbReference type="EMBL" id="XBO44967.1"/>
    </source>
</evidence>
<name>A0AAU7JXG0_9MICO</name>
<dbReference type="AlphaFoldDB" id="A0AAU7JXG0"/>
<sequence length="346" mass="37420">MDVIAFQGLPQPFTPHDAAGVGITRGQLVHALSIAAVDRLARGLYAVNHSWELLSAERRHAGLAHAAYRTVGDAVLSHHSAALLWGLPVSRREQARATLTVLADRRTSVRASWVHLYRATLREGEVTTLSDIELTSPARTVLDCLRSLPPGDGVAIGDAALRLGLVSSGDLATVLRGQGGWPGARRAGLWLPRLDGRRETWLESYSVVALSRFGIEPPEPQVEVFDDRGLIGRVDALWLDDGVVGEADGVGKYLGEFDVSGPSGEAAAQRVVREKAREDRLRDVGLEVVRWMTGEILHSPQVVAGRVKAAQRRGEASRFRGRMRLSPSVPPPCASNTPDARRVAGF</sequence>